<sequence length="1410" mass="155167">MRARVPIRPGRDLLHARIYQVINDGMADPLARCVLHNHCCHRIPCNPQPPLYHPVPGTTPAMLVCDPTSAYGPLLKSVKGVRTGSVAAKEVNEAGKQSVSSQQYDPTRPLRTVDPWGWGGAKRQQASTATEEKRFFPPKGKGSADPVDSDSPTGKKSKFYAKYTKPRDPKDAKPGDPKDAKPGNLKGSRTFDLKDTKPLDTNDSKPLDARDTKPWGAKNTKPLDARDTKPWGAKDTKPWGAKDSKPWGAKDSKPWGAKDSKPLDARDTKPWGAKDTKPWNVKDSTPFDPNEGGPWDPKDAPLPLIPGEGLHPALTDGRAVASGPQEKRNPKKDAQDRRKCKARRVKASSVPNEEDALDEFEEGMWCCLLEYLSGVRDSLEDEDVEDSRVSLRRRVGGGSEEGQRLLICLTPRGKVVWVKEHEALKKLRREKVRIEREQGEGPRDEPETTEEGQLWYMSLKPPTSPEKKDPDVNRKGLDGRPLSDSDGTERRVMKPPVCPYLDGRKLCSREKFCCLLECLPVVDGGPGKGSDGGAILSLQMESERHQSPPMKQKGAVGVGPREVQSEPILEVRKTQTMEILEDLPSKRESESEEGGVQTKATLFTCPPSVPGLREIIIRNAQRLPFIMTNVDGRRVLCLGQLTTGGHGKAGGPHQRSEGRDASQLEQELRKRGARPDRTRGHDLKPRDMEELEIEALELSPEIRGAKCLTFSRKAEGSVLEGVSLGEEEPECETQKGTTEDVEEDDARRRFDKEEQTGAELVKASPVSVGREKGTEAKEEGDGTGTLQGKCMANQRLDELQRMTQLKEESGLKPKRTSAQDFRPWSVKRESLRNLKRSSSSPIGPKMSEDSTRPVRRPMAEGPKKQETKCSCRKAKQQGDKKMDRSTSTPGVDRSTGVGMERKDEKDGSALAALRRKEKWGVPEAAYGAEDVAAVAVGKPKTKPVGPPATKRSNSLHLEIELTEEEEGLAVSKGREEISGISRQRKLPAAVRFDKLMKKTSEHWKGKLRTVNDLPKTSMPASRTAPQLRGPAVKVPEKAEKSPAPVPVSPESTATQTVEDSGAVASNLLKRFRAVPTSPPSGNLLEVFIPSVTLQELKNAVMEKGDSTEYASERIAQVLPRKISGESKASTSPAAALKTKPKSRGHETKAGHQENDLRKNTASPGISSVARESSISKWLHQHRSSMPSGPEHFLSELRSLLRFRREIVKDPVDEIPDDGGGWKKEELHCVERTPKQEAEKGNSKGKKVTVPQIKCKLSVKNPSQEEQEKPVKVHRRVPKVDPGTLQTSEQVSQGGEKVEDGTRRSRGRLTSDGSAEERRREQPVDRISSLPAASQESRLRASVSCPVGPFVAVETESHLSSLRNDDEEKEASVSLMSGHTNASSGLKSLPSDTKTSPFIPRQCSDPMQPWS</sequence>
<feature type="compositionally biased region" description="Polar residues" evidence="1">
    <location>
        <begin position="1283"/>
        <end position="1292"/>
    </location>
</feature>
<feature type="compositionally biased region" description="Polar residues" evidence="1">
    <location>
        <begin position="1373"/>
        <end position="1395"/>
    </location>
</feature>
<gene>
    <name evidence="2" type="ORF">CTOB1V02_LOCUS1554</name>
</gene>
<feature type="compositionally biased region" description="Basic and acidic residues" evidence="1">
    <location>
        <begin position="1219"/>
        <end position="1241"/>
    </location>
</feature>
<feature type="compositionally biased region" description="Polar residues" evidence="1">
    <location>
        <begin position="95"/>
        <end position="105"/>
    </location>
</feature>
<feature type="compositionally biased region" description="Basic and acidic residues" evidence="1">
    <location>
        <begin position="325"/>
        <end position="337"/>
    </location>
</feature>
<feature type="compositionally biased region" description="Basic and acidic residues" evidence="1">
    <location>
        <begin position="846"/>
        <end position="869"/>
    </location>
</feature>
<feature type="region of interest" description="Disordered" evidence="1">
    <location>
        <begin position="1003"/>
        <end position="1059"/>
    </location>
</feature>
<feature type="compositionally biased region" description="Basic and acidic residues" evidence="1">
    <location>
        <begin position="465"/>
        <end position="492"/>
    </location>
</feature>
<organism evidence="2">
    <name type="scientific">Cyprideis torosa</name>
    <dbReference type="NCBI Taxonomy" id="163714"/>
    <lineage>
        <taxon>Eukaryota</taxon>
        <taxon>Metazoa</taxon>
        <taxon>Ecdysozoa</taxon>
        <taxon>Arthropoda</taxon>
        <taxon>Crustacea</taxon>
        <taxon>Oligostraca</taxon>
        <taxon>Ostracoda</taxon>
        <taxon>Podocopa</taxon>
        <taxon>Podocopida</taxon>
        <taxon>Cytherocopina</taxon>
        <taxon>Cytheroidea</taxon>
        <taxon>Cytherideidae</taxon>
        <taxon>Cyprideis</taxon>
    </lineage>
</organism>
<feature type="compositionally biased region" description="Basic and acidic residues" evidence="1">
    <location>
        <begin position="745"/>
        <end position="755"/>
    </location>
</feature>
<feature type="compositionally biased region" description="Basic and acidic residues" evidence="1">
    <location>
        <begin position="165"/>
        <end position="181"/>
    </location>
</feature>
<feature type="region of interest" description="Disordered" evidence="1">
    <location>
        <begin position="435"/>
        <end position="492"/>
    </location>
</feature>
<dbReference type="OrthoDB" id="10689626at2759"/>
<proteinExistence type="predicted"/>
<dbReference type="EMBL" id="OB660224">
    <property type="protein sequence ID" value="CAD7223572.1"/>
    <property type="molecule type" value="Genomic_DNA"/>
</dbReference>
<feature type="compositionally biased region" description="Basic and acidic residues" evidence="1">
    <location>
        <begin position="189"/>
        <end position="213"/>
    </location>
</feature>
<feature type="compositionally biased region" description="Basic and acidic residues" evidence="1">
    <location>
        <begin position="435"/>
        <end position="446"/>
    </location>
</feature>
<feature type="compositionally biased region" description="Basic and acidic residues" evidence="1">
    <location>
        <begin position="1143"/>
        <end position="1158"/>
    </location>
</feature>
<protein>
    <submittedName>
        <fullName evidence="2">Uncharacterized protein</fullName>
    </submittedName>
</protein>
<name>A0A7R8W2F4_9CRUS</name>
<reference evidence="2" key="1">
    <citation type="submission" date="2020-11" db="EMBL/GenBank/DDBJ databases">
        <authorList>
            <person name="Tran Van P."/>
        </authorList>
    </citation>
    <scope>NUCLEOTIDE SEQUENCE</scope>
</reference>
<feature type="region of interest" description="Disordered" evidence="1">
    <location>
        <begin position="723"/>
        <end position="909"/>
    </location>
</feature>
<feature type="region of interest" description="Disordered" evidence="1">
    <location>
        <begin position="1356"/>
        <end position="1410"/>
    </location>
</feature>
<accession>A0A7R8W2F4</accession>
<feature type="compositionally biased region" description="Basic and acidic residues" evidence="1">
    <location>
        <begin position="769"/>
        <end position="780"/>
    </location>
</feature>
<evidence type="ECO:0000313" key="2">
    <source>
        <dbReference type="EMBL" id="CAD7223572.1"/>
    </source>
</evidence>
<feature type="region of interest" description="Disordered" evidence="1">
    <location>
        <begin position="1210"/>
        <end position="1344"/>
    </location>
</feature>
<feature type="region of interest" description="Disordered" evidence="1">
    <location>
        <begin position="1118"/>
        <end position="1190"/>
    </location>
</feature>
<feature type="region of interest" description="Disordered" evidence="1">
    <location>
        <begin position="92"/>
        <end position="354"/>
    </location>
</feature>
<evidence type="ECO:0000256" key="1">
    <source>
        <dbReference type="SAM" id="MobiDB-lite"/>
    </source>
</evidence>
<feature type="compositionally biased region" description="Polar residues" evidence="1">
    <location>
        <begin position="1049"/>
        <end position="1058"/>
    </location>
</feature>
<feature type="compositionally biased region" description="Basic and acidic residues" evidence="1">
    <location>
        <begin position="1314"/>
        <end position="1323"/>
    </location>
</feature>
<feature type="compositionally biased region" description="Basic and acidic residues" evidence="1">
    <location>
        <begin position="654"/>
        <end position="685"/>
    </location>
</feature>
<feature type="region of interest" description="Disordered" evidence="1">
    <location>
        <begin position="644"/>
        <end position="685"/>
    </location>
</feature>
<feature type="compositionally biased region" description="Basic and acidic residues" evidence="1">
    <location>
        <begin position="795"/>
        <end position="811"/>
    </location>
</feature>
<feature type="compositionally biased region" description="Polar residues" evidence="1">
    <location>
        <begin position="1159"/>
        <end position="1175"/>
    </location>
</feature>
<feature type="compositionally biased region" description="Basic and acidic residues" evidence="1">
    <location>
        <begin position="221"/>
        <end position="277"/>
    </location>
</feature>